<dbReference type="InterPro" id="IPR023209">
    <property type="entry name" value="DAO"/>
</dbReference>
<comment type="similarity">
    <text evidence="2">Belongs to the DAMOX/DASOX family.</text>
</comment>
<evidence type="ECO:0000256" key="6">
    <source>
        <dbReference type="ARBA" id="ARBA00039101"/>
    </source>
</evidence>
<dbReference type="EMBL" id="JAHKRT010000001">
    <property type="protein sequence ID" value="MBU3076642.1"/>
    <property type="molecule type" value="Genomic_DNA"/>
</dbReference>
<organism evidence="10 11">
    <name type="scientific">Sphingomonas quercus</name>
    <dbReference type="NCBI Taxonomy" id="2842451"/>
    <lineage>
        <taxon>Bacteria</taxon>
        <taxon>Pseudomonadati</taxon>
        <taxon>Pseudomonadota</taxon>
        <taxon>Alphaproteobacteria</taxon>
        <taxon>Sphingomonadales</taxon>
        <taxon>Sphingomonadaceae</taxon>
        <taxon>Sphingomonas</taxon>
    </lineage>
</organism>
<dbReference type="EC" id="1.4.3.3" evidence="6"/>
<dbReference type="PANTHER" id="PTHR11530">
    <property type="entry name" value="D-AMINO ACID OXIDASE"/>
    <property type="match status" value="1"/>
</dbReference>
<accession>A0ABS6BGD8</accession>
<evidence type="ECO:0000256" key="1">
    <source>
        <dbReference type="ARBA" id="ARBA00001974"/>
    </source>
</evidence>
<comment type="catalytic activity">
    <reaction evidence="8">
        <text>a D-alpha-amino acid + O2 + H2O = a 2-oxocarboxylate + H2O2 + NH4(+)</text>
        <dbReference type="Rhea" id="RHEA:21816"/>
        <dbReference type="ChEBI" id="CHEBI:15377"/>
        <dbReference type="ChEBI" id="CHEBI:15379"/>
        <dbReference type="ChEBI" id="CHEBI:16240"/>
        <dbReference type="ChEBI" id="CHEBI:28938"/>
        <dbReference type="ChEBI" id="CHEBI:35179"/>
        <dbReference type="ChEBI" id="CHEBI:59871"/>
        <dbReference type="EC" id="1.4.3.3"/>
    </reaction>
    <physiologicalReaction direction="left-to-right" evidence="8">
        <dbReference type="Rhea" id="RHEA:21817"/>
    </physiologicalReaction>
</comment>
<evidence type="ECO:0000313" key="11">
    <source>
        <dbReference type="Proteomes" id="UP000776276"/>
    </source>
</evidence>
<evidence type="ECO:0000256" key="5">
    <source>
        <dbReference type="ARBA" id="ARBA00023002"/>
    </source>
</evidence>
<keyword evidence="5" id="KW-0560">Oxidoreductase</keyword>
<evidence type="ECO:0000256" key="4">
    <source>
        <dbReference type="ARBA" id="ARBA00022827"/>
    </source>
</evidence>
<evidence type="ECO:0000256" key="8">
    <source>
        <dbReference type="ARBA" id="ARBA00049547"/>
    </source>
</evidence>
<sequence>MLAPMRVSPNELVDVKCCIRPFRAQGCRLDAEQLGDTLVIHNYGHGGSGWSLSWGSAEIAVGKAMSVLPRDIAVVGCGIVGLTAAVVAQRAGLNVTIYAREMFSRTRSVRAFGAWTPSSRIALTEPAGPAFAALWEQMARISWRYFRACLGLPGQPVEFIDSYSLSDTPPRNREHAPATSSFAATGVPQSEGEFAEYDSLVRDIVPSSTNLAAGENPFGTAYARRRSQMHFNFTGYGHMLLSEFFAMGGKFQNRDFHSPADIAALPEKVVINCPGYAARDLWRDQTIIPVRGQTGWLIPQPEAHYGLGYGGVSLLSKSDGVMVMHTDSTLGDMEGVGNSMELPDRSNIEAGLAIVAPLFARMAGGRA</sequence>
<comment type="cofactor">
    <cofactor evidence="1">
        <name>FAD</name>
        <dbReference type="ChEBI" id="CHEBI:57692"/>
    </cofactor>
</comment>
<dbReference type="PANTHER" id="PTHR11530:SF11">
    <property type="entry name" value="D-ASPARTATE OXIDASE"/>
    <property type="match status" value="1"/>
</dbReference>
<gene>
    <name evidence="10" type="ORF">KOF26_02085</name>
</gene>
<evidence type="ECO:0000256" key="2">
    <source>
        <dbReference type="ARBA" id="ARBA00006730"/>
    </source>
</evidence>
<evidence type="ECO:0000259" key="9">
    <source>
        <dbReference type="Pfam" id="PF01266"/>
    </source>
</evidence>
<proteinExistence type="inferred from homology"/>
<comment type="caution">
    <text evidence="10">The sequence shown here is derived from an EMBL/GenBank/DDBJ whole genome shotgun (WGS) entry which is preliminary data.</text>
</comment>
<dbReference type="Pfam" id="PF01266">
    <property type="entry name" value="DAO"/>
    <property type="match status" value="1"/>
</dbReference>
<keyword evidence="11" id="KW-1185">Reference proteome</keyword>
<dbReference type="InterPro" id="IPR006181">
    <property type="entry name" value="D-amino_acid_oxidase_CS"/>
</dbReference>
<dbReference type="Gene3D" id="3.40.50.720">
    <property type="entry name" value="NAD(P)-binding Rossmann-like Domain"/>
    <property type="match status" value="2"/>
</dbReference>
<dbReference type="InterPro" id="IPR006076">
    <property type="entry name" value="FAD-dep_OxRdtase"/>
</dbReference>
<dbReference type="SUPFAM" id="SSF51971">
    <property type="entry name" value="Nucleotide-binding domain"/>
    <property type="match status" value="1"/>
</dbReference>
<protein>
    <recommendedName>
        <fullName evidence="7">D-amino-acid oxidase</fullName>
        <ecNumber evidence="6">1.4.3.3</ecNumber>
    </recommendedName>
</protein>
<dbReference type="Proteomes" id="UP000776276">
    <property type="component" value="Unassembled WGS sequence"/>
</dbReference>
<name>A0ABS6BGD8_9SPHN</name>
<evidence type="ECO:0000256" key="3">
    <source>
        <dbReference type="ARBA" id="ARBA00022630"/>
    </source>
</evidence>
<dbReference type="PROSITE" id="PS00677">
    <property type="entry name" value="DAO"/>
    <property type="match status" value="1"/>
</dbReference>
<evidence type="ECO:0000256" key="7">
    <source>
        <dbReference type="ARBA" id="ARBA00039751"/>
    </source>
</evidence>
<evidence type="ECO:0000313" key="10">
    <source>
        <dbReference type="EMBL" id="MBU3076642.1"/>
    </source>
</evidence>
<keyword evidence="3" id="KW-0285">Flavoprotein</keyword>
<feature type="domain" description="FAD dependent oxidoreductase" evidence="9">
    <location>
        <begin position="71"/>
        <end position="326"/>
    </location>
</feature>
<reference evidence="10 11" key="1">
    <citation type="submission" date="2021-06" db="EMBL/GenBank/DDBJ databases">
        <title>Sphingomonas sp. XMGL2, whole genome shotgun sequencing project.</title>
        <authorList>
            <person name="Zhao G."/>
            <person name="Shen L."/>
        </authorList>
    </citation>
    <scope>NUCLEOTIDE SEQUENCE [LARGE SCALE GENOMIC DNA]</scope>
    <source>
        <strain evidence="10 11">XMGL2</strain>
    </source>
</reference>
<keyword evidence="4" id="KW-0274">FAD</keyword>